<sequence length="241" mass="27080">MRELGKKGQSVIRPSDINWVLTVPAIWSDAAKQFMREAAGGIPNSQLMLALEPEAASIYCKHIPSERMVCGGKSTLDAFSPGTKYLILDAGGGTIDITVQEVQTDGTIKQLYMANGGDWGGTKVGRSFEAFLEDLLGAPAISAFEKTTKLDILISSESLKLRSEVLNQTRLEGYIQSTNIFKRSTRKRNWSRFKGIYVKVIKRVAWVGDKLQWKLTRQENCLNHRVNTLRNIWKKYLVIQK</sequence>
<accession>A0A8S3RNT1</accession>
<reference evidence="1" key="1">
    <citation type="submission" date="2021-03" db="EMBL/GenBank/DDBJ databases">
        <authorList>
            <person name="Bekaert M."/>
        </authorList>
    </citation>
    <scope>NUCLEOTIDE SEQUENCE</scope>
</reference>
<dbReference type="AlphaFoldDB" id="A0A8S3RNT1"/>
<dbReference type="PANTHER" id="PTHR14187">
    <property type="entry name" value="ALPHA KINASE/ELONGATION FACTOR 2 KINASE"/>
    <property type="match status" value="1"/>
</dbReference>
<dbReference type="SUPFAM" id="SSF53067">
    <property type="entry name" value="Actin-like ATPase domain"/>
    <property type="match status" value="2"/>
</dbReference>
<dbReference type="InterPro" id="IPR043129">
    <property type="entry name" value="ATPase_NBD"/>
</dbReference>
<keyword evidence="2" id="KW-1185">Reference proteome</keyword>
<evidence type="ECO:0000313" key="1">
    <source>
        <dbReference type="EMBL" id="CAG2206694.1"/>
    </source>
</evidence>
<comment type="caution">
    <text evidence="1">The sequence shown here is derived from an EMBL/GenBank/DDBJ whole genome shotgun (WGS) entry which is preliminary data.</text>
</comment>
<dbReference type="EMBL" id="CAJPWZ010001058">
    <property type="protein sequence ID" value="CAG2206694.1"/>
    <property type="molecule type" value="Genomic_DNA"/>
</dbReference>
<evidence type="ECO:0000313" key="2">
    <source>
        <dbReference type="Proteomes" id="UP000683360"/>
    </source>
</evidence>
<name>A0A8S3RNT1_MYTED</name>
<protein>
    <submittedName>
        <fullName evidence="1">Uncharacterized protein</fullName>
    </submittedName>
</protein>
<proteinExistence type="predicted"/>
<dbReference type="Proteomes" id="UP000683360">
    <property type="component" value="Unassembled WGS sequence"/>
</dbReference>
<dbReference type="Gene3D" id="3.30.420.40">
    <property type="match status" value="2"/>
</dbReference>
<organism evidence="1 2">
    <name type="scientific">Mytilus edulis</name>
    <name type="common">Blue mussel</name>
    <dbReference type="NCBI Taxonomy" id="6550"/>
    <lineage>
        <taxon>Eukaryota</taxon>
        <taxon>Metazoa</taxon>
        <taxon>Spiralia</taxon>
        <taxon>Lophotrochozoa</taxon>
        <taxon>Mollusca</taxon>
        <taxon>Bivalvia</taxon>
        <taxon>Autobranchia</taxon>
        <taxon>Pteriomorphia</taxon>
        <taxon>Mytilida</taxon>
        <taxon>Mytiloidea</taxon>
        <taxon>Mytilidae</taxon>
        <taxon>Mytilinae</taxon>
        <taxon>Mytilus</taxon>
    </lineage>
</organism>
<dbReference type="PANTHER" id="PTHR14187:SF5">
    <property type="entry name" value="HEAT SHOCK 70 KDA PROTEIN 12A"/>
    <property type="match status" value="1"/>
</dbReference>
<dbReference type="OrthoDB" id="6135436at2759"/>
<gene>
    <name evidence="1" type="ORF">MEDL_21016</name>
</gene>